<keyword evidence="5" id="KW-1185">Reference proteome</keyword>
<protein>
    <submittedName>
        <fullName evidence="4">TetR/AcrR family transcriptional regulator</fullName>
    </submittedName>
</protein>
<dbReference type="InterPro" id="IPR001647">
    <property type="entry name" value="HTH_TetR"/>
</dbReference>
<evidence type="ECO:0000256" key="1">
    <source>
        <dbReference type="ARBA" id="ARBA00023125"/>
    </source>
</evidence>
<evidence type="ECO:0000259" key="3">
    <source>
        <dbReference type="PROSITE" id="PS50977"/>
    </source>
</evidence>
<feature type="DNA-binding region" description="H-T-H motif" evidence="2">
    <location>
        <begin position="37"/>
        <end position="56"/>
    </location>
</feature>
<dbReference type="Proteomes" id="UP000662814">
    <property type="component" value="Chromosome"/>
</dbReference>
<accession>A0ABX6YGB0</accession>
<dbReference type="RefSeq" id="WP_166991169.1">
    <property type="nucleotide sequence ID" value="NZ_CP061169.1"/>
</dbReference>
<gene>
    <name evidence="4" type="ORF">HCR76_12925</name>
</gene>
<proteinExistence type="predicted"/>
<sequence>MVSSTTDTASARRQKTRDRLLDAAYDVFAEVGVDAAPVELIVERAGFTRGAFYSNFETKNELFVALAERENDRRMAQVQVGLDTVLPGLDGEALSQLSMTERVDVITGLVADFLKLQGDDRQWCVIESEFRVHALRNADFGRYLVEHETEMQRQLAQVLDTTLLNFGQRFVVDPLVAVRIITTAYKDVSVRGLLAGTGIPAQSDSELHNVIASVVALFTEPTVPTPATS</sequence>
<dbReference type="Pfam" id="PF00440">
    <property type="entry name" value="TetR_N"/>
    <property type="match status" value="1"/>
</dbReference>
<feature type="domain" description="HTH tetR-type" evidence="3">
    <location>
        <begin position="14"/>
        <end position="74"/>
    </location>
</feature>
<evidence type="ECO:0000256" key="2">
    <source>
        <dbReference type="PROSITE-ProRule" id="PRU00335"/>
    </source>
</evidence>
<dbReference type="PANTHER" id="PTHR30055:SF241">
    <property type="entry name" value="TRANSCRIPTIONAL REGULATORY PROTEIN"/>
    <property type="match status" value="1"/>
</dbReference>
<dbReference type="EMBL" id="CP061169">
    <property type="protein sequence ID" value="QPZ37715.1"/>
    <property type="molecule type" value="Genomic_DNA"/>
</dbReference>
<reference evidence="4 5" key="1">
    <citation type="submission" date="2020-12" db="EMBL/GenBank/DDBJ databases">
        <title>Microbacterium sp. HY060.</title>
        <authorList>
            <person name="Zhou J."/>
        </authorList>
    </citation>
    <scope>NUCLEOTIDE SEQUENCE [LARGE SCALE GENOMIC DNA]</scope>
    <source>
        <strain evidence="4 5">HY60</strain>
    </source>
</reference>
<dbReference type="Gene3D" id="1.10.357.10">
    <property type="entry name" value="Tetracycline Repressor, domain 2"/>
    <property type="match status" value="1"/>
</dbReference>
<dbReference type="InterPro" id="IPR009057">
    <property type="entry name" value="Homeodomain-like_sf"/>
</dbReference>
<dbReference type="PRINTS" id="PR00455">
    <property type="entry name" value="HTHTETR"/>
</dbReference>
<dbReference type="SUPFAM" id="SSF46689">
    <property type="entry name" value="Homeodomain-like"/>
    <property type="match status" value="1"/>
</dbReference>
<dbReference type="PANTHER" id="PTHR30055">
    <property type="entry name" value="HTH-TYPE TRANSCRIPTIONAL REGULATOR RUTR"/>
    <property type="match status" value="1"/>
</dbReference>
<name>A0ABX6YGB0_9MICO</name>
<evidence type="ECO:0000313" key="5">
    <source>
        <dbReference type="Proteomes" id="UP000662814"/>
    </source>
</evidence>
<dbReference type="InterPro" id="IPR050109">
    <property type="entry name" value="HTH-type_TetR-like_transc_reg"/>
</dbReference>
<evidence type="ECO:0000313" key="4">
    <source>
        <dbReference type="EMBL" id="QPZ37715.1"/>
    </source>
</evidence>
<organism evidence="4 5">
    <name type="scientific">Paramicrobacterium chengjingii</name>
    <dbReference type="NCBI Taxonomy" id="2769067"/>
    <lineage>
        <taxon>Bacteria</taxon>
        <taxon>Bacillati</taxon>
        <taxon>Actinomycetota</taxon>
        <taxon>Actinomycetes</taxon>
        <taxon>Micrococcales</taxon>
        <taxon>Microbacteriaceae</taxon>
        <taxon>Paramicrobacterium</taxon>
    </lineage>
</organism>
<dbReference type="PROSITE" id="PS50977">
    <property type="entry name" value="HTH_TETR_2"/>
    <property type="match status" value="1"/>
</dbReference>
<keyword evidence="1 2" id="KW-0238">DNA-binding</keyword>